<dbReference type="AlphaFoldDB" id="A0A0L8KYZ6"/>
<protein>
    <submittedName>
        <fullName evidence="1">Uncharacterized protein</fullName>
    </submittedName>
</protein>
<accession>A0A0L8KYZ6</accession>
<keyword evidence="2" id="KW-1185">Reference proteome</keyword>
<evidence type="ECO:0000313" key="2">
    <source>
        <dbReference type="Proteomes" id="UP000037251"/>
    </source>
</evidence>
<dbReference type="eggNOG" id="ENOG5034BA5">
    <property type="taxonomic scope" value="Bacteria"/>
</dbReference>
<dbReference type="OrthoDB" id="4316333at2"/>
<dbReference type="RefSeq" id="WP_030041859.1">
    <property type="nucleotide sequence ID" value="NZ_KL575610.1"/>
</dbReference>
<sequence length="136" mass="13873">MLLKPENTLFVRGTTPVLLLAGAPVHDVLPALSSPDGKVPLCDGWSVLPKLTLCVVDGPGEHGLMIPAIAAPVLEGTADNTSATVRGAEAMAAWGADARQAGGVVVLSLDALPEVLDWTHLLGSGVAHGGFVRLPD</sequence>
<name>A0A0L8KYZ6_9ACTN</name>
<dbReference type="PATRIC" id="fig|67356.5.peg.6953"/>
<organism evidence="1 2">
    <name type="scientific">Streptomyces resistomycificus</name>
    <dbReference type="NCBI Taxonomy" id="67356"/>
    <lineage>
        <taxon>Bacteria</taxon>
        <taxon>Bacillati</taxon>
        <taxon>Actinomycetota</taxon>
        <taxon>Actinomycetes</taxon>
        <taxon>Kitasatosporales</taxon>
        <taxon>Streptomycetaceae</taxon>
        <taxon>Streptomyces</taxon>
        <taxon>Streptomyces aurantiacus group</taxon>
    </lineage>
</organism>
<proteinExistence type="predicted"/>
<gene>
    <name evidence="1" type="ORF">ADK37_32480</name>
</gene>
<dbReference type="EMBL" id="LGUS01000202">
    <property type="protein sequence ID" value="KOG31064.1"/>
    <property type="molecule type" value="Genomic_DNA"/>
</dbReference>
<comment type="caution">
    <text evidence="1">The sequence shown here is derived from an EMBL/GenBank/DDBJ whole genome shotgun (WGS) entry which is preliminary data.</text>
</comment>
<reference evidence="2" key="1">
    <citation type="submission" date="2015-07" db="EMBL/GenBank/DDBJ databases">
        <authorList>
            <person name="Ju K.-S."/>
            <person name="Doroghazi J.R."/>
            <person name="Metcalf W.W."/>
        </authorList>
    </citation>
    <scope>NUCLEOTIDE SEQUENCE [LARGE SCALE GENOMIC DNA]</scope>
    <source>
        <strain evidence="2">NRRL 2290</strain>
    </source>
</reference>
<dbReference type="STRING" id="67356.AQJ84_17505"/>
<evidence type="ECO:0000313" key="1">
    <source>
        <dbReference type="EMBL" id="KOG31064.1"/>
    </source>
</evidence>
<dbReference type="Proteomes" id="UP000037251">
    <property type="component" value="Unassembled WGS sequence"/>
</dbReference>